<keyword evidence="5" id="KW-0560">Oxidoreductase</keyword>
<evidence type="ECO:0000256" key="4">
    <source>
        <dbReference type="ARBA" id="ARBA00022827"/>
    </source>
</evidence>
<dbReference type="EMBL" id="JAGTJQ010000009">
    <property type="protein sequence ID" value="KAH7024825.1"/>
    <property type="molecule type" value="Genomic_DNA"/>
</dbReference>
<sequence>MSPSHLYDVIVVGGGAVGLGATYEVAKSGKSVLVLEQNCFFNGAGSSNDLARMYRTMYTEKFMAKLAHKSLKMWKDLERDAGTALRSMTGLLNFGDPTLGDDTPEGSLTGPICNLKELKMPFREMKKHEIEEEYPFKNLPDGFEGVYAPDNGVINVPLLLRTLHRLAKDYGAHARQYVQVRKLVPSKAQDGQEEIWTVEALEDGKAIQYRARKVIITMGAYTNHVTEPSFGMRLKLTIWEMVSSYFNINAGPNGTVFPSMWFQFANNKKVGDEERSQLFYGFPALEWGPPNVCRIAVDAATHIISDPDQRSAHVISPEDIADTQEFVKNHVVGVDSTVPAYSSSCLMTNVFDNMFVLDFVPEEYLQGGAKNSVVLFTAGWAMKFVPLLGRALKDMALHGHSDLGLDEFKIDLSGIISHSTLKASSAKFYNLDAPHTSALCRSTE</sequence>
<dbReference type="InterPro" id="IPR006076">
    <property type="entry name" value="FAD-dep_OxRdtase"/>
</dbReference>
<feature type="domain" description="FAD dependent oxidoreductase" evidence="6">
    <location>
        <begin position="8"/>
        <end position="394"/>
    </location>
</feature>
<dbReference type="PANTHER" id="PTHR10961:SF7">
    <property type="entry name" value="FAD DEPENDENT OXIDOREDUCTASE DOMAIN-CONTAINING PROTEIN"/>
    <property type="match status" value="1"/>
</dbReference>
<accession>A0A9P8XZB3</accession>
<proteinExistence type="inferred from homology"/>
<dbReference type="GeneID" id="70190024"/>
<dbReference type="Proteomes" id="UP000756346">
    <property type="component" value="Unassembled WGS sequence"/>
</dbReference>
<protein>
    <recommendedName>
        <fullName evidence="6">FAD dependent oxidoreductase domain-containing protein</fullName>
    </recommendedName>
</protein>
<reference evidence="7" key="1">
    <citation type="journal article" date="2021" name="Nat. Commun.">
        <title>Genetic determinants of endophytism in the Arabidopsis root mycobiome.</title>
        <authorList>
            <person name="Mesny F."/>
            <person name="Miyauchi S."/>
            <person name="Thiergart T."/>
            <person name="Pickel B."/>
            <person name="Atanasova L."/>
            <person name="Karlsson M."/>
            <person name="Huettel B."/>
            <person name="Barry K.W."/>
            <person name="Haridas S."/>
            <person name="Chen C."/>
            <person name="Bauer D."/>
            <person name="Andreopoulos W."/>
            <person name="Pangilinan J."/>
            <person name="LaButti K."/>
            <person name="Riley R."/>
            <person name="Lipzen A."/>
            <person name="Clum A."/>
            <person name="Drula E."/>
            <person name="Henrissat B."/>
            <person name="Kohler A."/>
            <person name="Grigoriev I.V."/>
            <person name="Martin F.M."/>
            <person name="Hacquard S."/>
        </authorList>
    </citation>
    <scope>NUCLEOTIDE SEQUENCE</scope>
    <source>
        <strain evidence="7">MPI-CAGE-CH-0230</strain>
    </source>
</reference>
<comment type="similarity">
    <text evidence="2">Belongs to the MSOX/MTOX family.</text>
</comment>
<evidence type="ECO:0000256" key="5">
    <source>
        <dbReference type="ARBA" id="ARBA00023002"/>
    </source>
</evidence>
<organism evidence="7 8">
    <name type="scientific">Microdochium trichocladiopsis</name>
    <dbReference type="NCBI Taxonomy" id="1682393"/>
    <lineage>
        <taxon>Eukaryota</taxon>
        <taxon>Fungi</taxon>
        <taxon>Dikarya</taxon>
        <taxon>Ascomycota</taxon>
        <taxon>Pezizomycotina</taxon>
        <taxon>Sordariomycetes</taxon>
        <taxon>Xylariomycetidae</taxon>
        <taxon>Xylariales</taxon>
        <taxon>Microdochiaceae</taxon>
        <taxon>Microdochium</taxon>
    </lineage>
</organism>
<evidence type="ECO:0000256" key="3">
    <source>
        <dbReference type="ARBA" id="ARBA00022630"/>
    </source>
</evidence>
<dbReference type="Gene3D" id="3.50.50.60">
    <property type="entry name" value="FAD/NAD(P)-binding domain"/>
    <property type="match status" value="1"/>
</dbReference>
<dbReference type="OrthoDB" id="424974at2759"/>
<evidence type="ECO:0000256" key="2">
    <source>
        <dbReference type="ARBA" id="ARBA00010989"/>
    </source>
</evidence>
<comment type="cofactor">
    <cofactor evidence="1">
        <name>FAD</name>
        <dbReference type="ChEBI" id="CHEBI:57692"/>
    </cofactor>
</comment>
<dbReference type="GO" id="GO:0008115">
    <property type="term" value="F:sarcosine oxidase activity"/>
    <property type="evidence" value="ECO:0007669"/>
    <property type="project" value="TreeGrafter"/>
</dbReference>
<dbReference type="GO" id="GO:0050660">
    <property type="term" value="F:flavin adenine dinucleotide binding"/>
    <property type="evidence" value="ECO:0007669"/>
    <property type="project" value="InterPro"/>
</dbReference>
<dbReference type="InterPro" id="IPR036188">
    <property type="entry name" value="FAD/NAD-bd_sf"/>
</dbReference>
<comment type="caution">
    <text evidence="7">The sequence shown here is derived from an EMBL/GenBank/DDBJ whole genome shotgun (WGS) entry which is preliminary data.</text>
</comment>
<dbReference type="RefSeq" id="XP_046008373.1">
    <property type="nucleotide sequence ID" value="XM_046160478.1"/>
</dbReference>
<gene>
    <name evidence="7" type="ORF">B0I36DRAFT_376640</name>
</gene>
<dbReference type="AlphaFoldDB" id="A0A9P8XZB3"/>
<keyword evidence="8" id="KW-1185">Reference proteome</keyword>
<evidence type="ECO:0000259" key="6">
    <source>
        <dbReference type="Pfam" id="PF01266"/>
    </source>
</evidence>
<keyword evidence="3" id="KW-0285">Flavoprotein</keyword>
<dbReference type="InterPro" id="IPR045170">
    <property type="entry name" value="MTOX"/>
</dbReference>
<dbReference type="SUPFAM" id="SSF51905">
    <property type="entry name" value="FAD/NAD(P)-binding domain"/>
    <property type="match status" value="1"/>
</dbReference>
<dbReference type="Gene3D" id="3.30.9.10">
    <property type="entry name" value="D-Amino Acid Oxidase, subunit A, domain 2"/>
    <property type="match status" value="1"/>
</dbReference>
<dbReference type="PANTHER" id="PTHR10961">
    <property type="entry name" value="PEROXISOMAL SARCOSINE OXIDASE"/>
    <property type="match status" value="1"/>
</dbReference>
<name>A0A9P8XZB3_9PEZI</name>
<evidence type="ECO:0000313" key="8">
    <source>
        <dbReference type="Proteomes" id="UP000756346"/>
    </source>
</evidence>
<evidence type="ECO:0000313" key="7">
    <source>
        <dbReference type="EMBL" id="KAH7024825.1"/>
    </source>
</evidence>
<keyword evidence="4" id="KW-0274">FAD</keyword>
<evidence type="ECO:0000256" key="1">
    <source>
        <dbReference type="ARBA" id="ARBA00001974"/>
    </source>
</evidence>
<dbReference type="Pfam" id="PF01266">
    <property type="entry name" value="DAO"/>
    <property type="match status" value="1"/>
</dbReference>